<dbReference type="AlphaFoldDB" id="C7ZR82"/>
<feature type="compositionally biased region" description="Polar residues" evidence="1">
    <location>
        <begin position="145"/>
        <end position="163"/>
    </location>
</feature>
<name>C7ZR82_FUSV7</name>
<feature type="compositionally biased region" description="Polar residues" evidence="1">
    <location>
        <begin position="208"/>
        <end position="222"/>
    </location>
</feature>
<dbReference type="InParanoid" id="C7ZR82"/>
<dbReference type="VEuPathDB" id="FungiDB:NECHADRAFT_89446"/>
<organism evidence="2 3">
    <name type="scientific">Fusarium vanettenii (strain ATCC MYA-4622 / CBS 123669 / FGSC 9596 / NRRL 45880 / 77-13-4)</name>
    <name type="common">Fusarium solani subsp. pisi</name>
    <dbReference type="NCBI Taxonomy" id="660122"/>
    <lineage>
        <taxon>Eukaryota</taxon>
        <taxon>Fungi</taxon>
        <taxon>Dikarya</taxon>
        <taxon>Ascomycota</taxon>
        <taxon>Pezizomycotina</taxon>
        <taxon>Sordariomycetes</taxon>
        <taxon>Hypocreomycetidae</taxon>
        <taxon>Hypocreales</taxon>
        <taxon>Nectriaceae</taxon>
        <taxon>Fusarium</taxon>
        <taxon>Fusarium solani species complex</taxon>
        <taxon>Fusarium vanettenii</taxon>
    </lineage>
</organism>
<dbReference type="Proteomes" id="UP000005206">
    <property type="component" value="Unassembled WGS sequence"/>
</dbReference>
<keyword evidence="3" id="KW-1185">Reference proteome</keyword>
<dbReference type="HOGENOM" id="CLU_549920_0_0_1"/>
<feature type="region of interest" description="Disordered" evidence="1">
    <location>
        <begin position="404"/>
        <end position="428"/>
    </location>
</feature>
<gene>
    <name evidence="2" type="ORF">NECHADRAFT_89446</name>
</gene>
<proteinExistence type="predicted"/>
<dbReference type="PROSITE" id="PS50096">
    <property type="entry name" value="IQ"/>
    <property type="match status" value="1"/>
</dbReference>
<protein>
    <submittedName>
        <fullName evidence="2">Uncharacterized protein</fullName>
    </submittedName>
</protein>
<evidence type="ECO:0000256" key="1">
    <source>
        <dbReference type="SAM" id="MobiDB-lite"/>
    </source>
</evidence>
<evidence type="ECO:0000313" key="2">
    <source>
        <dbReference type="EMBL" id="EEU33478.1"/>
    </source>
</evidence>
<dbReference type="EMBL" id="GG699041">
    <property type="protein sequence ID" value="EEU33478.1"/>
    <property type="molecule type" value="Genomic_DNA"/>
</dbReference>
<dbReference type="GeneID" id="9666712"/>
<accession>C7ZR82</accession>
<sequence>MGQTKPTTSMSTPSSSKQDLFEQASYQTVARALAKAKFTKNDFNHLRRFRVFLLQNPTFRHKKRLLAEPGVLEDLTELSYWEIDEFNAFYRDVAPSTEQPPYHWNATDPYAIGQAWETTKKIIKRARREGALPPDDELLVYASSTDTTLEPSGPTTEASNMDPSQEKGKEPELAASTALGKRKTPNRPALSDPIQSLGPNTPDADYLTASTFRLSPNPTLGRQNHPRVHQPSARTEAPEITDPTARPPVPSINQSDPTAGGHYGEANAGSGRNEIRNRRLLPAIPDGKADDRPPRAKLRIEAGGYGTRWRISRSRWNATLSLSSATGLASGPATGSAPSPAALDARTNEQNPIFGTSTVDTTIAELVRAIPRMEWNTLSGAASDPPRDASNPAAIRPLSRYGLDSTISGASPRKLTPPTTEWGRIATDDGTTNGAVHVIYRKTLTYGLTQSNPTSKEVALRRRKRPTAMRFLRKNLRRIQSSGKGHRPRAAYPLLR</sequence>
<dbReference type="RefSeq" id="XP_003039191.1">
    <property type="nucleotide sequence ID" value="XM_003039145.1"/>
</dbReference>
<feature type="compositionally biased region" description="Basic and acidic residues" evidence="1">
    <location>
        <begin position="287"/>
        <end position="297"/>
    </location>
</feature>
<reference evidence="2 3" key="1">
    <citation type="journal article" date="2009" name="PLoS Genet.">
        <title>The genome of Nectria haematococca: contribution of supernumerary chromosomes to gene expansion.</title>
        <authorList>
            <person name="Coleman J.J."/>
            <person name="Rounsley S.D."/>
            <person name="Rodriguez-Carres M."/>
            <person name="Kuo A."/>
            <person name="Wasmann C.C."/>
            <person name="Grimwood J."/>
            <person name="Schmutz J."/>
            <person name="Taga M."/>
            <person name="White G.J."/>
            <person name="Zhou S."/>
            <person name="Schwartz D.C."/>
            <person name="Freitag M."/>
            <person name="Ma L.J."/>
            <person name="Danchin E.G."/>
            <person name="Henrissat B."/>
            <person name="Coutinho P.M."/>
            <person name="Nelson D.R."/>
            <person name="Straney D."/>
            <person name="Napoli C.A."/>
            <person name="Barker B.M."/>
            <person name="Gribskov M."/>
            <person name="Rep M."/>
            <person name="Kroken S."/>
            <person name="Molnar I."/>
            <person name="Rensing C."/>
            <person name="Kennell J.C."/>
            <person name="Zamora J."/>
            <person name="Farman M.L."/>
            <person name="Selker E.U."/>
            <person name="Salamov A."/>
            <person name="Shapiro H."/>
            <person name="Pangilinan J."/>
            <person name="Lindquist E."/>
            <person name="Lamers C."/>
            <person name="Grigoriev I.V."/>
            <person name="Geiser D.M."/>
            <person name="Covert S.F."/>
            <person name="Temporini E."/>
            <person name="Vanetten H.D."/>
        </authorList>
    </citation>
    <scope>NUCLEOTIDE SEQUENCE [LARGE SCALE GENOMIC DNA]</scope>
    <source>
        <strain evidence="3">ATCC MYA-4622 / CBS 123669 / FGSC 9596 / NRRL 45880 / 77-13-4</strain>
    </source>
</reference>
<feature type="region of interest" description="Disordered" evidence="1">
    <location>
        <begin position="145"/>
        <end position="297"/>
    </location>
</feature>
<dbReference type="KEGG" id="nhe:NECHADRAFT_89446"/>
<evidence type="ECO:0000313" key="3">
    <source>
        <dbReference type="Proteomes" id="UP000005206"/>
    </source>
</evidence>
<feature type="region of interest" description="Disordered" evidence="1">
    <location>
        <begin position="378"/>
        <end position="397"/>
    </location>
</feature>